<keyword evidence="3" id="KW-1185">Reference proteome</keyword>
<reference evidence="2 3" key="1">
    <citation type="submission" date="2019-10" db="EMBL/GenBank/DDBJ databases">
        <authorList>
            <person name="Palmer J.M."/>
        </authorList>
    </citation>
    <scope>NUCLEOTIDE SEQUENCE [LARGE SCALE GENOMIC DNA]</scope>
    <source>
        <strain evidence="2 3">TWF718</strain>
    </source>
</reference>
<evidence type="ECO:0000313" key="2">
    <source>
        <dbReference type="EMBL" id="KAK6330035.1"/>
    </source>
</evidence>
<dbReference type="AlphaFoldDB" id="A0AAN8ML94"/>
<sequence length="55" mass="6089">MEKYGESSKGPAATYDIKVDLQDVEANLHEDAEILGNDEQFTQFGDPPRSSPSPY</sequence>
<organism evidence="2 3">
    <name type="scientific">Orbilia javanica</name>
    <dbReference type="NCBI Taxonomy" id="47235"/>
    <lineage>
        <taxon>Eukaryota</taxon>
        <taxon>Fungi</taxon>
        <taxon>Dikarya</taxon>
        <taxon>Ascomycota</taxon>
        <taxon>Pezizomycotina</taxon>
        <taxon>Orbiliomycetes</taxon>
        <taxon>Orbiliales</taxon>
        <taxon>Orbiliaceae</taxon>
        <taxon>Orbilia</taxon>
    </lineage>
</organism>
<evidence type="ECO:0000313" key="3">
    <source>
        <dbReference type="Proteomes" id="UP001313282"/>
    </source>
</evidence>
<gene>
    <name evidence="2" type="ORF">TWF718_003463</name>
</gene>
<dbReference type="Proteomes" id="UP001313282">
    <property type="component" value="Unassembled WGS sequence"/>
</dbReference>
<feature type="region of interest" description="Disordered" evidence="1">
    <location>
        <begin position="34"/>
        <end position="55"/>
    </location>
</feature>
<protein>
    <submittedName>
        <fullName evidence="2">Uncharacterized protein</fullName>
    </submittedName>
</protein>
<accession>A0AAN8ML94</accession>
<proteinExistence type="predicted"/>
<evidence type="ECO:0000256" key="1">
    <source>
        <dbReference type="SAM" id="MobiDB-lite"/>
    </source>
</evidence>
<dbReference type="EMBL" id="JAVHNR010000012">
    <property type="protein sequence ID" value="KAK6330035.1"/>
    <property type="molecule type" value="Genomic_DNA"/>
</dbReference>
<comment type="caution">
    <text evidence="2">The sequence shown here is derived from an EMBL/GenBank/DDBJ whole genome shotgun (WGS) entry which is preliminary data.</text>
</comment>
<name>A0AAN8ML94_9PEZI</name>